<keyword evidence="2" id="KW-1133">Transmembrane helix</keyword>
<dbReference type="Pfam" id="PF01569">
    <property type="entry name" value="PAP2"/>
    <property type="match status" value="1"/>
</dbReference>
<dbReference type="SMART" id="SM00014">
    <property type="entry name" value="acidPPc"/>
    <property type="match status" value="1"/>
</dbReference>
<dbReference type="PANTHER" id="PTHR11247:SF40">
    <property type="entry name" value="LIPID PHOSPHATE PHOSPHATASE EPSILON 1, CHLOROPLASTIC"/>
    <property type="match status" value="1"/>
</dbReference>
<dbReference type="GO" id="GO:0047874">
    <property type="term" value="F:dolichyldiphosphatase activity"/>
    <property type="evidence" value="ECO:0007669"/>
    <property type="project" value="TreeGrafter"/>
</dbReference>
<dbReference type="EMBL" id="JABWDY010026347">
    <property type="protein sequence ID" value="KAF5188769.1"/>
    <property type="molecule type" value="Genomic_DNA"/>
</dbReference>
<evidence type="ECO:0000256" key="2">
    <source>
        <dbReference type="SAM" id="Phobius"/>
    </source>
</evidence>
<keyword evidence="2" id="KW-0472">Membrane</keyword>
<evidence type="ECO:0000313" key="5">
    <source>
        <dbReference type="Proteomes" id="UP000554482"/>
    </source>
</evidence>
<dbReference type="SUPFAM" id="SSF48317">
    <property type="entry name" value="Acid phosphatase/Vanadium-dependent haloperoxidase"/>
    <property type="match status" value="1"/>
</dbReference>
<evidence type="ECO:0000313" key="4">
    <source>
        <dbReference type="EMBL" id="KAF5188769.1"/>
    </source>
</evidence>
<dbReference type="InterPro" id="IPR000326">
    <property type="entry name" value="PAP2/HPO"/>
</dbReference>
<comment type="caution">
    <text evidence="4">The sequence shown here is derived from an EMBL/GenBank/DDBJ whole genome shotgun (WGS) entry which is preliminary data.</text>
</comment>
<keyword evidence="5" id="KW-1185">Reference proteome</keyword>
<evidence type="ECO:0000256" key="1">
    <source>
        <dbReference type="ARBA" id="ARBA00022801"/>
    </source>
</evidence>
<dbReference type="OrthoDB" id="302705at2759"/>
<evidence type="ECO:0000259" key="3">
    <source>
        <dbReference type="SMART" id="SM00014"/>
    </source>
</evidence>
<dbReference type="Gene3D" id="1.20.144.10">
    <property type="entry name" value="Phosphatidic acid phosphatase type 2/haloperoxidase"/>
    <property type="match status" value="1"/>
</dbReference>
<reference evidence="4 5" key="1">
    <citation type="submission" date="2020-06" db="EMBL/GenBank/DDBJ databases">
        <title>Transcriptomic and genomic resources for Thalictrum thalictroides and T. hernandezii: Facilitating candidate gene discovery in an emerging model plant lineage.</title>
        <authorList>
            <person name="Arias T."/>
            <person name="Riano-Pachon D.M."/>
            <person name="Di Stilio V.S."/>
        </authorList>
    </citation>
    <scope>NUCLEOTIDE SEQUENCE [LARGE SCALE GENOMIC DNA]</scope>
    <source>
        <strain evidence="5">cv. WT478/WT964</strain>
        <tissue evidence="4">Leaves</tissue>
    </source>
</reference>
<dbReference type="Proteomes" id="UP000554482">
    <property type="component" value="Unassembled WGS sequence"/>
</dbReference>
<dbReference type="PANTHER" id="PTHR11247">
    <property type="entry name" value="PALMITOYL-PROTEIN THIOESTERASE/DOLICHYLDIPHOSPHATASE 1"/>
    <property type="match status" value="1"/>
</dbReference>
<dbReference type="GO" id="GO:0006487">
    <property type="term" value="P:protein N-linked glycosylation"/>
    <property type="evidence" value="ECO:0007669"/>
    <property type="project" value="TreeGrafter"/>
</dbReference>
<dbReference type="InterPro" id="IPR036938">
    <property type="entry name" value="PAP2/HPO_sf"/>
</dbReference>
<organism evidence="4 5">
    <name type="scientific">Thalictrum thalictroides</name>
    <name type="common">Rue-anemone</name>
    <name type="synonym">Anemone thalictroides</name>
    <dbReference type="NCBI Taxonomy" id="46969"/>
    <lineage>
        <taxon>Eukaryota</taxon>
        <taxon>Viridiplantae</taxon>
        <taxon>Streptophyta</taxon>
        <taxon>Embryophyta</taxon>
        <taxon>Tracheophyta</taxon>
        <taxon>Spermatophyta</taxon>
        <taxon>Magnoliopsida</taxon>
        <taxon>Ranunculales</taxon>
        <taxon>Ranunculaceae</taxon>
        <taxon>Thalictroideae</taxon>
        <taxon>Thalictrum</taxon>
    </lineage>
</organism>
<keyword evidence="1" id="KW-0378">Hydrolase</keyword>
<feature type="transmembrane region" description="Helical" evidence="2">
    <location>
        <begin position="168"/>
        <end position="189"/>
    </location>
</feature>
<protein>
    <submittedName>
        <fullName evidence="4">Lipid phosphate phosphatase epsilon 2, chloroplastic-like</fullName>
    </submittedName>
</protein>
<name>A0A7J6VUJ8_THATH</name>
<feature type="transmembrane region" description="Helical" evidence="2">
    <location>
        <begin position="195"/>
        <end position="220"/>
    </location>
</feature>
<dbReference type="GO" id="GO:0008610">
    <property type="term" value="P:lipid biosynthetic process"/>
    <property type="evidence" value="ECO:0007669"/>
    <property type="project" value="TreeGrafter"/>
</dbReference>
<sequence>MQEDEMRSPVVRNVTDELKGFEVMEQESFSRDGSREFHSHFLSNGLEHTINNMSKWLVAALYGVLILWKHDAEALWVAMGCVINSLLSVILKKILNQERPVGTLKSDPGMPSSHAQSIFFGVFFAILSMVKHQGLNLVTLVGVVLVMASGSYLSWLRVSQKLHTVNQVLVGGIVGSVFSVLWFQAWYTFVLHAFIAYLWVRIIVVLGSAACCLFFLLYLIKHWLVEEL</sequence>
<gene>
    <name evidence="4" type="ORF">FRX31_021644</name>
</gene>
<accession>A0A7J6VUJ8</accession>
<feature type="domain" description="Phosphatidic acid phosphatase type 2/haloperoxidase" evidence="3">
    <location>
        <begin position="74"/>
        <end position="183"/>
    </location>
</feature>
<keyword evidence="2" id="KW-0812">Transmembrane</keyword>
<dbReference type="AlphaFoldDB" id="A0A7J6VUJ8"/>
<feature type="transmembrane region" description="Helical" evidence="2">
    <location>
        <begin position="136"/>
        <end position="156"/>
    </location>
</feature>
<proteinExistence type="predicted"/>
<dbReference type="GO" id="GO:0005789">
    <property type="term" value="C:endoplasmic reticulum membrane"/>
    <property type="evidence" value="ECO:0007669"/>
    <property type="project" value="TreeGrafter"/>
</dbReference>